<sequence>MGQEVETKVPRAAEAGLYTEGDKGRLFTLVRVQLVCAQYADMAPGAVDNDLSVQAYSTEVAGSSPRKGKN</sequence>
<dbReference type="AlphaFoldDB" id="A0A8H7U0W6"/>
<dbReference type="EMBL" id="JADOXO010000133">
    <property type="protein sequence ID" value="KAF9812436.1"/>
    <property type="molecule type" value="Genomic_DNA"/>
</dbReference>
<dbReference type="Proteomes" id="UP000639403">
    <property type="component" value="Unassembled WGS sequence"/>
</dbReference>
<comment type="caution">
    <text evidence="1">The sequence shown here is derived from an EMBL/GenBank/DDBJ whole genome shotgun (WGS) entry which is preliminary data.</text>
</comment>
<reference evidence="1" key="1">
    <citation type="submission" date="2020-11" db="EMBL/GenBank/DDBJ databases">
        <authorList>
            <person name="Koelle M."/>
            <person name="Horta M.A.C."/>
            <person name="Nowrousian M."/>
            <person name="Ohm R.A."/>
            <person name="Benz P."/>
            <person name="Pilgard A."/>
        </authorList>
    </citation>
    <scope>NUCLEOTIDE SEQUENCE</scope>
    <source>
        <strain evidence="1">FPRL280</strain>
    </source>
</reference>
<evidence type="ECO:0000313" key="1">
    <source>
        <dbReference type="EMBL" id="KAF9812436.1"/>
    </source>
</evidence>
<evidence type="ECO:0000313" key="2">
    <source>
        <dbReference type="Proteomes" id="UP000639403"/>
    </source>
</evidence>
<organism evidence="1 2">
    <name type="scientific">Rhodonia placenta</name>
    <dbReference type="NCBI Taxonomy" id="104341"/>
    <lineage>
        <taxon>Eukaryota</taxon>
        <taxon>Fungi</taxon>
        <taxon>Dikarya</taxon>
        <taxon>Basidiomycota</taxon>
        <taxon>Agaricomycotina</taxon>
        <taxon>Agaricomycetes</taxon>
        <taxon>Polyporales</taxon>
        <taxon>Adustoporiaceae</taxon>
        <taxon>Rhodonia</taxon>
    </lineage>
</organism>
<reference evidence="1" key="2">
    <citation type="journal article" name="Front. Microbiol.">
        <title>Degradative Capacity of Two Strains of Rhodonia placenta: From Phenotype to Genotype.</title>
        <authorList>
            <person name="Kolle M."/>
            <person name="Horta M.A.C."/>
            <person name="Nowrousian M."/>
            <person name="Ohm R.A."/>
            <person name="Benz J.P."/>
            <person name="Pilgard A."/>
        </authorList>
    </citation>
    <scope>NUCLEOTIDE SEQUENCE</scope>
    <source>
        <strain evidence="1">FPRL280</strain>
    </source>
</reference>
<accession>A0A8H7U0W6</accession>
<gene>
    <name evidence="1" type="ORF">IEO21_06239</name>
</gene>
<name>A0A8H7U0W6_9APHY</name>
<proteinExistence type="predicted"/>
<protein>
    <submittedName>
        <fullName evidence="1">Uncharacterized protein</fullName>
    </submittedName>
</protein>